<name>A0AAW1I1E9_SAPOF</name>
<comment type="caution">
    <text evidence="2">The sequence shown here is derived from an EMBL/GenBank/DDBJ whole genome shotgun (WGS) entry which is preliminary data.</text>
</comment>
<dbReference type="AlphaFoldDB" id="A0AAW1I1E9"/>
<sequence length="126" mass="13627">MGSRLPSSASCLLKICGNKRNKSCQISGRNKILGGQDTGNRRSYNDVLHSRGKLCCHETDHHFHGLLFVCRQGAYEGRSGHAATKPLKGYTGTLIGLGRVLFALIVACLEFAYTSVSGKKRVGCVD</sequence>
<feature type="transmembrane region" description="Helical" evidence="1">
    <location>
        <begin position="94"/>
        <end position="113"/>
    </location>
</feature>
<keyword evidence="1" id="KW-0812">Transmembrane</keyword>
<dbReference type="EMBL" id="JBDFQZ010000010">
    <property type="protein sequence ID" value="KAK9682927.1"/>
    <property type="molecule type" value="Genomic_DNA"/>
</dbReference>
<gene>
    <name evidence="2" type="ORF">RND81_10G107200</name>
</gene>
<keyword evidence="3" id="KW-1185">Reference proteome</keyword>
<evidence type="ECO:0000313" key="2">
    <source>
        <dbReference type="EMBL" id="KAK9682925.1"/>
    </source>
</evidence>
<accession>A0AAW1I1E9</accession>
<dbReference type="EMBL" id="JBDFQZ010000010">
    <property type="protein sequence ID" value="KAK9682924.1"/>
    <property type="molecule type" value="Genomic_DNA"/>
</dbReference>
<evidence type="ECO:0000256" key="1">
    <source>
        <dbReference type="SAM" id="Phobius"/>
    </source>
</evidence>
<protein>
    <submittedName>
        <fullName evidence="2">Uncharacterized protein</fullName>
    </submittedName>
</protein>
<keyword evidence="1" id="KW-1133">Transmembrane helix</keyword>
<dbReference type="EMBL" id="JBDFQZ010000010">
    <property type="protein sequence ID" value="KAK9682926.1"/>
    <property type="molecule type" value="Genomic_DNA"/>
</dbReference>
<dbReference type="EMBL" id="JBDFQZ010000010">
    <property type="protein sequence ID" value="KAK9682925.1"/>
    <property type="molecule type" value="Genomic_DNA"/>
</dbReference>
<organism evidence="2 3">
    <name type="scientific">Saponaria officinalis</name>
    <name type="common">Common soapwort</name>
    <name type="synonym">Lychnis saponaria</name>
    <dbReference type="NCBI Taxonomy" id="3572"/>
    <lineage>
        <taxon>Eukaryota</taxon>
        <taxon>Viridiplantae</taxon>
        <taxon>Streptophyta</taxon>
        <taxon>Embryophyta</taxon>
        <taxon>Tracheophyta</taxon>
        <taxon>Spermatophyta</taxon>
        <taxon>Magnoliopsida</taxon>
        <taxon>eudicotyledons</taxon>
        <taxon>Gunneridae</taxon>
        <taxon>Pentapetalae</taxon>
        <taxon>Caryophyllales</taxon>
        <taxon>Caryophyllaceae</taxon>
        <taxon>Caryophylleae</taxon>
        <taxon>Saponaria</taxon>
    </lineage>
</organism>
<keyword evidence="1" id="KW-0472">Membrane</keyword>
<proteinExistence type="predicted"/>
<evidence type="ECO:0000313" key="3">
    <source>
        <dbReference type="Proteomes" id="UP001443914"/>
    </source>
</evidence>
<dbReference type="Proteomes" id="UP001443914">
    <property type="component" value="Unassembled WGS sequence"/>
</dbReference>
<reference evidence="2 3" key="1">
    <citation type="submission" date="2024-03" db="EMBL/GenBank/DDBJ databases">
        <title>WGS assembly of Saponaria officinalis var. Norfolk2.</title>
        <authorList>
            <person name="Jenkins J."/>
            <person name="Shu S."/>
            <person name="Grimwood J."/>
            <person name="Barry K."/>
            <person name="Goodstein D."/>
            <person name="Schmutz J."/>
            <person name="Leebens-Mack J."/>
            <person name="Osbourn A."/>
        </authorList>
    </citation>
    <scope>NUCLEOTIDE SEQUENCE [LARGE SCALE GENOMIC DNA]</scope>
    <source>
        <strain evidence="3">cv. Norfolk2</strain>
        <strain evidence="2">JIC</strain>
        <tissue evidence="2">Leaf</tissue>
    </source>
</reference>